<dbReference type="PANTHER" id="PTHR46012">
    <property type="entry name" value="IP22168P"/>
    <property type="match status" value="1"/>
</dbReference>
<evidence type="ECO:0000256" key="10">
    <source>
        <dbReference type="ARBA" id="ARBA00037301"/>
    </source>
</evidence>
<protein>
    <recommendedName>
        <fullName evidence="11">UDP-D-xylose:beta-D-glucoside alpha-1,3-D-xylosyltransferase</fullName>
        <ecNumber evidence="11">2.4.2.42</ecNumber>
    </recommendedName>
</protein>
<feature type="transmembrane region" description="Helical" evidence="13">
    <location>
        <begin position="7"/>
        <end position="24"/>
    </location>
</feature>
<dbReference type="CDD" id="cd06430">
    <property type="entry name" value="GT8_like_2"/>
    <property type="match status" value="1"/>
</dbReference>
<dbReference type="Proteomes" id="UP000314982">
    <property type="component" value="Unassembled WGS sequence"/>
</dbReference>
<dbReference type="PANTHER" id="PTHR46012:SF1">
    <property type="entry name" value="GLUCOSIDE XYLOSYLTRANSFERASE 2"/>
    <property type="match status" value="1"/>
</dbReference>
<evidence type="ECO:0000256" key="6">
    <source>
        <dbReference type="ARBA" id="ARBA00022968"/>
    </source>
</evidence>
<evidence type="ECO:0000256" key="7">
    <source>
        <dbReference type="ARBA" id="ARBA00022989"/>
    </source>
</evidence>
<dbReference type="Pfam" id="PF01501">
    <property type="entry name" value="Glyco_transf_8"/>
    <property type="match status" value="1"/>
</dbReference>
<evidence type="ECO:0000256" key="1">
    <source>
        <dbReference type="ARBA" id="ARBA00004606"/>
    </source>
</evidence>
<accession>A0A4W5RFG3</accession>
<comment type="subcellular location">
    <subcellularLocation>
        <location evidence="1">Membrane</location>
        <topology evidence="1">Single-pass type II membrane protein</topology>
    </subcellularLocation>
</comment>
<evidence type="ECO:0000256" key="13">
    <source>
        <dbReference type="SAM" id="Phobius"/>
    </source>
</evidence>
<keyword evidence="5 13" id="KW-0812">Transmembrane</keyword>
<evidence type="ECO:0000256" key="3">
    <source>
        <dbReference type="ARBA" id="ARBA00022676"/>
    </source>
</evidence>
<keyword evidence="6" id="KW-0735">Signal-anchor</keyword>
<sequence>MRIHCKIIVIAVCFGVFLLLYFFWGNAADDPPLKEVEEDNYFPKFSGIRNNVASKLTKKTLDELPIPHKQPLTYRKVSKVASRGGNAIAKSRQRSDMGVAWPASKRARAEEVMHLAVVACGNRLDETLTMVKSALLFSIKSIKFHIFAEDPLTSQFEKGLSQWPRAITNKFQYSIYPITFSVGNAEEWKKLFKPCAAQRLFLPVILKDVDSLLYVDTDVLFLRPMDDMWSFLKAFNTTQLAAMAPEHEIPKIGWYSRFARHPFYGVTGVNSGVMLMNLTRIRSTLFKNSMIPSGLSWEDLLHPLYQKYKNHITWGDQDLLNIIFHYNSECLYTFPCQWNYRPDHCMYGSNCKGAEEEGVSILHGNRGVYHDDKQPAFKVVYDAIHEYPFGDNLFQSLFYPLQTKFLDTVNTLCGRIPQVFLKQVEKTMRTVYEKKVVRHVRPPPK</sequence>
<keyword evidence="8 13" id="KW-0472">Membrane</keyword>
<evidence type="ECO:0000256" key="2">
    <source>
        <dbReference type="ARBA" id="ARBA00006351"/>
    </source>
</evidence>
<reference evidence="15" key="1">
    <citation type="submission" date="2018-06" db="EMBL/GenBank/DDBJ databases">
        <title>Genome assembly of Danube salmon.</title>
        <authorList>
            <person name="Macqueen D.J."/>
            <person name="Gundappa M.K."/>
        </authorList>
    </citation>
    <scope>NUCLEOTIDE SEQUENCE [LARGE SCALE GENOMIC DNA]</scope>
</reference>
<name>A0A4W5RFG3_9TELE</name>
<keyword evidence="9" id="KW-0325">Glycoprotein</keyword>
<dbReference type="GO" id="GO:0016266">
    <property type="term" value="P:protein O-linked glycosylation via N-acetyl-galactosamine"/>
    <property type="evidence" value="ECO:0007669"/>
    <property type="project" value="UniProtKB-ARBA"/>
</dbReference>
<dbReference type="GO" id="GO:0016020">
    <property type="term" value="C:membrane"/>
    <property type="evidence" value="ECO:0007669"/>
    <property type="project" value="UniProtKB-SubCell"/>
</dbReference>
<dbReference type="Ensembl" id="ENSHHUT00000090150.1">
    <property type="protein sequence ID" value="ENSHHUP00000087422.1"/>
    <property type="gene ID" value="ENSHHUG00000050564.1"/>
</dbReference>
<evidence type="ECO:0000256" key="4">
    <source>
        <dbReference type="ARBA" id="ARBA00022679"/>
    </source>
</evidence>
<dbReference type="GeneTree" id="ENSGT00940000158065"/>
<dbReference type="GO" id="GO:0140563">
    <property type="term" value="F:UDP-D-xylose:beta-D-glucoside alpha-1,3-D-xylosyltransferase activity"/>
    <property type="evidence" value="ECO:0007669"/>
    <property type="project" value="UniProtKB-EC"/>
</dbReference>
<comment type="similarity">
    <text evidence="2">Belongs to the glycosyltransferase 8 family.</text>
</comment>
<reference evidence="14" key="2">
    <citation type="submission" date="2025-08" db="UniProtKB">
        <authorList>
            <consortium name="Ensembl"/>
        </authorList>
    </citation>
    <scope>IDENTIFICATION</scope>
</reference>
<dbReference type="InterPro" id="IPR051993">
    <property type="entry name" value="Glycosyltransferase_8"/>
</dbReference>
<comment type="catalytic activity">
    <reaction evidence="12">
        <text>3-O-(beta-D-glucosyl)-L-seryl-[EGF-like domain protein] + UDP-alpha-D-xylose = 3-O-[alpha-D-xylosyl-(1-&gt;3)-beta-D-glucosyl]-L-seryl-[EGF-like domain protein] + UDP + H(+)</text>
        <dbReference type="Rhea" id="RHEA:56064"/>
        <dbReference type="Rhea" id="RHEA-COMP:14610"/>
        <dbReference type="Rhea" id="RHEA-COMP:14611"/>
        <dbReference type="ChEBI" id="CHEBI:15378"/>
        <dbReference type="ChEBI" id="CHEBI:57632"/>
        <dbReference type="ChEBI" id="CHEBI:58223"/>
        <dbReference type="ChEBI" id="CHEBI:140575"/>
        <dbReference type="ChEBI" id="CHEBI:140576"/>
        <dbReference type="EC" id="2.4.2.42"/>
    </reaction>
</comment>
<evidence type="ECO:0000313" key="14">
    <source>
        <dbReference type="Ensembl" id="ENSHHUP00000087422.1"/>
    </source>
</evidence>
<keyword evidence="4" id="KW-0808">Transferase</keyword>
<dbReference type="SUPFAM" id="SSF53448">
    <property type="entry name" value="Nucleotide-diphospho-sugar transferases"/>
    <property type="match status" value="1"/>
</dbReference>
<evidence type="ECO:0000256" key="8">
    <source>
        <dbReference type="ARBA" id="ARBA00023136"/>
    </source>
</evidence>
<keyword evidence="3" id="KW-0328">Glycosyltransferase</keyword>
<comment type="function">
    <text evidence="10">Glycosyltransferase which elongates the O-linked glucose attached to EGF-like repeats in the extracellular domain of Notch proteins by catalyzing the addition of xylose.</text>
</comment>
<evidence type="ECO:0000313" key="15">
    <source>
        <dbReference type="Proteomes" id="UP000314982"/>
    </source>
</evidence>
<evidence type="ECO:0000256" key="12">
    <source>
        <dbReference type="ARBA" id="ARBA00049181"/>
    </source>
</evidence>
<dbReference type="EC" id="2.4.2.42" evidence="11"/>
<dbReference type="InterPro" id="IPR002495">
    <property type="entry name" value="Glyco_trans_8"/>
</dbReference>
<dbReference type="AlphaFoldDB" id="A0A4W5RFG3"/>
<evidence type="ECO:0000256" key="11">
    <source>
        <dbReference type="ARBA" id="ARBA00038854"/>
    </source>
</evidence>
<keyword evidence="7 13" id="KW-1133">Transmembrane helix</keyword>
<reference evidence="14" key="3">
    <citation type="submission" date="2025-09" db="UniProtKB">
        <authorList>
            <consortium name="Ensembl"/>
        </authorList>
    </citation>
    <scope>IDENTIFICATION</scope>
</reference>
<dbReference type="Gene3D" id="3.90.550.10">
    <property type="entry name" value="Spore Coat Polysaccharide Biosynthesis Protein SpsA, Chain A"/>
    <property type="match status" value="1"/>
</dbReference>
<dbReference type="FunFam" id="3.90.550.10:FF:000042">
    <property type="entry name" value="Glucoside xylosyltransferase 1"/>
    <property type="match status" value="1"/>
</dbReference>
<dbReference type="STRING" id="62062.ENSHHUP00000087422"/>
<evidence type="ECO:0000256" key="5">
    <source>
        <dbReference type="ARBA" id="ARBA00022692"/>
    </source>
</evidence>
<organism evidence="14 15">
    <name type="scientific">Hucho hucho</name>
    <name type="common">huchen</name>
    <dbReference type="NCBI Taxonomy" id="62062"/>
    <lineage>
        <taxon>Eukaryota</taxon>
        <taxon>Metazoa</taxon>
        <taxon>Chordata</taxon>
        <taxon>Craniata</taxon>
        <taxon>Vertebrata</taxon>
        <taxon>Euteleostomi</taxon>
        <taxon>Actinopterygii</taxon>
        <taxon>Neopterygii</taxon>
        <taxon>Teleostei</taxon>
        <taxon>Protacanthopterygii</taxon>
        <taxon>Salmoniformes</taxon>
        <taxon>Salmonidae</taxon>
        <taxon>Salmoninae</taxon>
        <taxon>Hucho</taxon>
    </lineage>
</organism>
<evidence type="ECO:0000256" key="9">
    <source>
        <dbReference type="ARBA" id="ARBA00023180"/>
    </source>
</evidence>
<dbReference type="InterPro" id="IPR029044">
    <property type="entry name" value="Nucleotide-diphossugar_trans"/>
</dbReference>
<keyword evidence="15" id="KW-1185">Reference proteome</keyword>
<proteinExistence type="inferred from homology"/>